<accession>A0A4Y2VCM2</accession>
<organism evidence="2 3">
    <name type="scientific">Araneus ventricosus</name>
    <name type="common">Orbweaver spider</name>
    <name type="synonym">Epeira ventricosa</name>
    <dbReference type="NCBI Taxonomy" id="182803"/>
    <lineage>
        <taxon>Eukaryota</taxon>
        <taxon>Metazoa</taxon>
        <taxon>Ecdysozoa</taxon>
        <taxon>Arthropoda</taxon>
        <taxon>Chelicerata</taxon>
        <taxon>Arachnida</taxon>
        <taxon>Araneae</taxon>
        <taxon>Araneomorphae</taxon>
        <taxon>Entelegynae</taxon>
        <taxon>Araneoidea</taxon>
        <taxon>Araneidae</taxon>
        <taxon>Araneus</taxon>
    </lineage>
</organism>
<comment type="caution">
    <text evidence="2">The sequence shown here is derived from an EMBL/GenBank/DDBJ whole genome shotgun (WGS) entry which is preliminary data.</text>
</comment>
<evidence type="ECO:0000313" key="3">
    <source>
        <dbReference type="Proteomes" id="UP000499080"/>
    </source>
</evidence>
<sequence>MKNGVEQAKKMQKLKCDRNSASARERACFTKAETTKWLTVSVGGSRSWKNLGQGGPYGNPGRRRRNSLGDRLPVCAVDAIRPVNDPQNCMGCDVLKT</sequence>
<reference evidence="2 3" key="1">
    <citation type="journal article" date="2019" name="Sci. Rep.">
        <title>Orb-weaving spider Araneus ventricosus genome elucidates the spidroin gene catalogue.</title>
        <authorList>
            <person name="Kono N."/>
            <person name="Nakamura H."/>
            <person name="Ohtoshi R."/>
            <person name="Moran D.A.P."/>
            <person name="Shinohara A."/>
            <person name="Yoshida Y."/>
            <person name="Fujiwara M."/>
            <person name="Mori M."/>
            <person name="Tomita M."/>
            <person name="Arakawa K."/>
        </authorList>
    </citation>
    <scope>NUCLEOTIDE SEQUENCE [LARGE SCALE GENOMIC DNA]</scope>
</reference>
<evidence type="ECO:0000313" key="2">
    <source>
        <dbReference type="EMBL" id="GBO23035.1"/>
    </source>
</evidence>
<gene>
    <name evidence="2" type="ORF">AVEN_151779_1</name>
</gene>
<evidence type="ECO:0000256" key="1">
    <source>
        <dbReference type="SAM" id="MobiDB-lite"/>
    </source>
</evidence>
<dbReference type="EMBL" id="BGPR01046088">
    <property type="protein sequence ID" value="GBO23035.1"/>
    <property type="molecule type" value="Genomic_DNA"/>
</dbReference>
<feature type="region of interest" description="Disordered" evidence="1">
    <location>
        <begin position="49"/>
        <end position="68"/>
    </location>
</feature>
<dbReference type="AlphaFoldDB" id="A0A4Y2VCM2"/>
<dbReference type="Proteomes" id="UP000499080">
    <property type="component" value="Unassembled WGS sequence"/>
</dbReference>
<proteinExistence type="predicted"/>
<name>A0A4Y2VCM2_ARAVE</name>
<protein>
    <submittedName>
        <fullName evidence="2">Uncharacterized protein</fullName>
    </submittedName>
</protein>
<keyword evidence="3" id="KW-1185">Reference proteome</keyword>